<evidence type="ECO:0000313" key="13">
    <source>
        <dbReference type="RefSeq" id="XP_025417859.1"/>
    </source>
</evidence>
<feature type="transmembrane region" description="Helical" evidence="8">
    <location>
        <begin position="367"/>
        <end position="386"/>
    </location>
</feature>
<protein>
    <recommendedName>
        <fullName evidence="7">Endoplasmic reticulum-Golgi intermediate compartment protein 3</fullName>
    </recommendedName>
</protein>
<dbReference type="InterPro" id="IPR039542">
    <property type="entry name" value="Erv_N"/>
</dbReference>
<name>A0A8B8G4I7_9HEMI</name>
<proteinExistence type="inferred from homology"/>
<dbReference type="Proteomes" id="UP000694846">
    <property type="component" value="Unplaced"/>
</dbReference>
<evidence type="ECO:0000256" key="6">
    <source>
        <dbReference type="ARBA" id="ARBA00023136"/>
    </source>
</evidence>
<dbReference type="OrthoDB" id="270930at2759"/>
<dbReference type="InterPro" id="IPR012936">
    <property type="entry name" value="Erv_C"/>
</dbReference>
<evidence type="ECO:0000256" key="2">
    <source>
        <dbReference type="ARBA" id="ARBA00004457"/>
    </source>
</evidence>
<keyword evidence="5 8" id="KW-1133">Transmembrane helix</keyword>
<accession>A0A8B8G4I7</accession>
<evidence type="ECO:0000256" key="1">
    <source>
        <dbReference type="ARBA" id="ARBA00004257"/>
    </source>
</evidence>
<evidence type="ECO:0000259" key="10">
    <source>
        <dbReference type="Pfam" id="PF13850"/>
    </source>
</evidence>
<evidence type="ECO:0000256" key="4">
    <source>
        <dbReference type="ARBA" id="ARBA00022692"/>
    </source>
</evidence>
<dbReference type="GO" id="GO:0006888">
    <property type="term" value="P:endoplasmic reticulum to Golgi vesicle-mediated transport"/>
    <property type="evidence" value="ECO:0007669"/>
    <property type="project" value="TreeGrafter"/>
</dbReference>
<keyword evidence="11" id="KW-1185">Reference proteome</keyword>
<evidence type="ECO:0000259" key="9">
    <source>
        <dbReference type="Pfam" id="PF07970"/>
    </source>
</evidence>
<comment type="similarity">
    <text evidence="3">Belongs to the ERGIC family.</text>
</comment>
<dbReference type="GO" id="GO:0000139">
    <property type="term" value="C:Golgi membrane"/>
    <property type="evidence" value="ECO:0007669"/>
    <property type="project" value="TreeGrafter"/>
</dbReference>
<dbReference type="Pfam" id="PF07970">
    <property type="entry name" value="COPIIcoated_ERV"/>
    <property type="match status" value="1"/>
</dbReference>
<feature type="domain" description="Endoplasmic reticulum vesicle transporter C-terminal" evidence="9">
    <location>
        <begin position="161"/>
        <end position="382"/>
    </location>
</feature>
<dbReference type="AlphaFoldDB" id="A0A8B8G4I7"/>
<dbReference type="GO" id="GO:0030134">
    <property type="term" value="C:COPII-coated ER to Golgi transport vesicle"/>
    <property type="evidence" value="ECO:0007669"/>
    <property type="project" value="TreeGrafter"/>
</dbReference>
<comment type="subcellular location">
    <subcellularLocation>
        <location evidence="2">Endoplasmic reticulum-Golgi intermediate compartment membrane</location>
        <topology evidence="2">Multi-pass membrane protein</topology>
    </subcellularLocation>
    <subcellularLocation>
        <location evidence="1">Golgi apparatus</location>
        <location evidence="1">cis-Golgi network membrane</location>
        <topology evidence="1">Multi-pass membrane protein</topology>
    </subcellularLocation>
</comment>
<dbReference type="GO" id="GO:0033116">
    <property type="term" value="C:endoplasmic reticulum-Golgi intermediate compartment membrane"/>
    <property type="evidence" value="ECO:0007669"/>
    <property type="project" value="UniProtKB-SubCell"/>
</dbReference>
<dbReference type="GO" id="GO:0006890">
    <property type="term" value="P:retrograde vesicle-mediated transport, Golgi to endoplasmic reticulum"/>
    <property type="evidence" value="ECO:0007669"/>
    <property type="project" value="TreeGrafter"/>
</dbReference>
<dbReference type="InterPro" id="IPR045888">
    <property type="entry name" value="Erv"/>
</dbReference>
<keyword evidence="6 8" id="KW-0472">Membrane</keyword>
<evidence type="ECO:0000256" key="3">
    <source>
        <dbReference type="ARBA" id="ARBA00005648"/>
    </source>
</evidence>
<feature type="domain" description="Endoplasmic reticulum vesicle transporter N-terminal" evidence="10">
    <location>
        <begin position="13"/>
        <end position="102"/>
    </location>
</feature>
<evidence type="ECO:0000256" key="5">
    <source>
        <dbReference type="ARBA" id="ARBA00022989"/>
    </source>
</evidence>
<dbReference type="PANTHER" id="PTHR10984:SF25">
    <property type="entry name" value="ENDOPLASMIC RETICULUM-GOLGI INTERMEDIATE COMPARTMENT PROTEIN 3"/>
    <property type="match status" value="1"/>
</dbReference>
<feature type="transmembrane region" description="Helical" evidence="8">
    <location>
        <begin position="31"/>
        <end position="53"/>
    </location>
</feature>
<dbReference type="GO" id="GO:0005789">
    <property type="term" value="C:endoplasmic reticulum membrane"/>
    <property type="evidence" value="ECO:0007669"/>
    <property type="project" value="TreeGrafter"/>
</dbReference>
<dbReference type="Pfam" id="PF13850">
    <property type="entry name" value="ERGIC_N"/>
    <property type="match status" value="1"/>
</dbReference>
<evidence type="ECO:0000313" key="12">
    <source>
        <dbReference type="RefSeq" id="XP_025417857.1"/>
    </source>
</evidence>
<sequence length="404" mass="45652">MSPKKSFFCMNTLKQFDAFAKPLEEVQIKTVWGGIVSVVCFLTIVFLMISNLVEFLDNTPTEELFVDTSRNKKLQINFDIIVPKISCDFLVLDAVDNSGETHLQVDHNIYKRRLSLDGQHISDPEKSDDVGSKKINNSTKLVINESNQANNTAEKGHCGSCYGAESPSTPCCNTCDDVKRAYKMKNWDLHPYSIEQCKNQSTQNDMYDKAFKEGCEIFGTLQVNRVSGSFHIAPGTSFSFNHMHVHDVHPFSSSSFNVSHIIRHLSFGQKLESVSSHGGNPLDSTESFAEEGATMFQYYIKIVPTLFQRRDNSIFSTNQFSVTKHTVLSSDSGQSGAPGIFFSYEFSPIMIKLTEKPRLLGHLFTQFLSNISGVFICFWIVDIFMYKVSKVYNIRKKHLPDNNN</sequence>
<reference evidence="12 13" key="1">
    <citation type="submission" date="2025-04" db="UniProtKB">
        <authorList>
            <consortium name="RefSeq"/>
        </authorList>
    </citation>
    <scope>IDENTIFICATION</scope>
    <source>
        <tissue evidence="12 13">Whole body</tissue>
    </source>
</reference>
<gene>
    <name evidence="12 13" type="primary">LOC112688730</name>
</gene>
<evidence type="ECO:0000313" key="11">
    <source>
        <dbReference type="Proteomes" id="UP000694846"/>
    </source>
</evidence>
<dbReference type="RefSeq" id="XP_025417859.1">
    <property type="nucleotide sequence ID" value="XM_025562074.1"/>
</dbReference>
<organism evidence="11 12">
    <name type="scientific">Sipha flava</name>
    <name type="common">yellow sugarcane aphid</name>
    <dbReference type="NCBI Taxonomy" id="143950"/>
    <lineage>
        <taxon>Eukaryota</taxon>
        <taxon>Metazoa</taxon>
        <taxon>Ecdysozoa</taxon>
        <taxon>Arthropoda</taxon>
        <taxon>Hexapoda</taxon>
        <taxon>Insecta</taxon>
        <taxon>Pterygota</taxon>
        <taxon>Neoptera</taxon>
        <taxon>Paraneoptera</taxon>
        <taxon>Hemiptera</taxon>
        <taxon>Sternorrhyncha</taxon>
        <taxon>Aphidomorpha</taxon>
        <taxon>Aphidoidea</taxon>
        <taxon>Aphididae</taxon>
        <taxon>Sipha</taxon>
    </lineage>
</organism>
<dbReference type="RefSeq" id="XP_025417857.1">
    <property type="nucleotide sequence ID" value="XM_025562072.1"/>
</dbReference>
<dbReference type="PANTHER" id="PTHR10984">
    <property type="entry name" value="ENDOPLASMIC RETICULUM-GOLGI INTERMEDIATE COMPARTMENT PROTEIN"/>
    <property type="match status" value="1"/>
</dbReference>
<evidence type="ECO:0000256" key="8">
    <source>
        <dbReference type="SAM" id="Phobius"/>
    </source>
</evidence>
<evidence type="ECO:0000256" key="7">
    <source>
        <dbReference type="ARBA" id="ARBA00040493"/>
    </source>
</evidence>
<dbReference type="GeneID" id="112688730"/>
<keyword evidence="4 8" id="KW-0812">Transmembrane</keyword>